<sequence length="311" mass="35281">VTILFSDRGTPDGHRHMNGFSNHSYILVSEDGSYRFAKWHFLTNQGIKNLIDGEAERLAGINPEYATEDLFNAIERGDYPSWDVYIQVIEPEQALKYHFNHLDITKVLRHRDFPLIPVGRMVLNRNPENYFAEVEQAAFSPSHLVPGIAPAPDRMFQSRLFSYPDTLRHRIGGNYHQIPVNRPINSLPNNHQCDGLMVVDGNGGSAPIYEPNSFGGPYQTNNPIHTYVPLNLHGQTGRYAFELTDDDFVQAGDLYRLMDPAAQTRLVNNLVNSIIKARPFIQKRMVGHFKRADPEYGARVERGLHEAGSEI</sequence>
<comment type="caution">
    <text evidence="1">The sequence shown here is derived from an EMBL/GenBank/DDBJ whole genome shotgun (WGS) entry which is preliminary data.</text>
</comment>
<name>A0ACC1HCN6_9FUNG</name>
<evidence type="ECO:0000313" key="1">
    <source>
        <dbReference type="EMBL" id="KAJ1674323.1"/>
    </source>
</evidence>
<dbReference type="Proteomes" id="UP001145114">
    <property type="component" value="Unassembled WGS sequence"/>
</dbReference>
<reference evidence="1" key="1">
    <citation type="submission" date="2022-06" db="EMBL/GenBank/DDBJ databases">
        <title>Phylogenomic reconstructions and comparative analyses of Kickxellomycotina fungi.</title>
        <authorList>
            <person name="Reynolds N.K."/>
            <person name="Stajich J.E."/>
            <person name="Barry K."/>
            <person name="Grigoriev I.V."/>
            <person name="Crous P."/>
            <person name="Smith M.E."/>
        </authorList>
    </citation>
    <scope>NUCLEOTIDE SEQUENCE</scope>
    <source>
        <strain evidence="1">RSA 2271</strain>
    </source>
</reference>
<proteinExistence type="predicted"/>
<dbReference type="EC" id="1.11.1.6" evidence="1"/>
<feature type="non-terminal residue" evidence="1">
    <location>
        <position position="1"/>
    </location>
</feature>
<accession>A0ACC1HCN6</accession>
<keyword evidence="1" id="KW-0560">Oxidoreductase</keyword>
<dbReference type="EMBL" id="JAMZIH010006065">
    <property type="protein sequence ID" value="KAJ1674323.1"/>
    <property type="molecule type" value="Genomic_DNA"/>
</dbReference>
<evidence type="ECO:0000313" key="2">
    <source>
        <dbReference type="Proteomes" id="UP001145114"/>
    </source>
</evidence>
<protein>
    <submittedName>
        <fullName evidence="1">Catalase A</fullName>
        <ecNumber evidence="1">1.11.1.6</ecNumber>
    </submittedName>
</protein>
<organism evidence="1 2">
    <name type="scientific">Spiromyces aspiralis</name>
    <dbReference type="NCBI Taxonomy" id="68401"/>
    <lineage>
        <taxon>Eukaryota</taxon>
        <taxon>Fungi</taxon>
        <taxon>Fungi incertae sedis</taxon>
        <taxon>Zoopagomycota</taxon>
        <taxon>Kickxellomycotina</taxon>
        <taxon>Kickxellomycetes</taxon>
        <taxon>Kickxellales</taxon>
        <taxon>Kickxellaceae</taxon>
        <taxon>Spiromyces</taxon>
    </lineage>
</organism>
<keyword evidence="2" id="KW-1185">Reference proteome</keyword>
<gene>
    <name evidence="1" type="primary">CAT1_1</name>
    <name evidence="1" type="ORF">EV182_003514</name>
</gene>
<keyword evidence="1" id="KW-0575">Peroxidase</keyword>